<dbReference type="InterPro" id="IPR023313">
    <property type="entry name" value="UBQ-conjugating_AS"/>
</dbReference>
<feature type="domain" description="UBC core" evidence="5">
    <location>
        <begin position="4"/>
        <end position="157"/>
    </location>
</feature>
<dbReference type="Gene3D" id="3.10.110.10">
    <property type="entry name" value="Ubiquitin Conjugating Enzyme"/>
    <property type="match status" value="1"/>
</dbReference>
<feature type="active site" description="Glycyl thioester intermediate" evidence="3">
    <location>
        <position position="95"/>
    </location>
</feature>
<evidence type="ECO:0000313" key="7">
    <source>
        <dbReference type="Proteomes" id="UP000593566"/>
    </source>
</evidence>
<dbReference type="SMART" id="SM00212">
    <property type="entry name" value="UBCc"/>
    <property type="match status" value="1"/>
</dbReference>
<dbReference type="SUPFAM" id="SSF54495">
    <property type="entry name" value="UBC-like"/>
    <property type="match status" value="1"/>
</dbReference>
<feature type="region of interest" description="Disordered" evidence="4">
    <location>
        <begin position="354"/>
        <end position="403"/>
    </location>
</feature>
<keyword evidence="2" id="KW-0833">Ubl conjugation pathway</keyword>
<dbReference type="CDD" id="cd23804">
    <property type="entry name" value="UBCc_UBE2S"/>
    <property type="match status" value="1"/>
</dbReference>
<name>A0A8H6CCU1_9LECA</name>
<dbReference type="InterPro" id="IPR016135">
    <property type="entry name" value="UBQ-conjugating_enzyme/RWD"/>
</dbReference>
<accession>A0A8H6CCU1</accession>
<comment type="caution">
    <text evidence="6">The sequence shown here is derived from an EMBL/GenBank/DDBJ whole genome shotgun (WGS) entry which is preliminary data.</text>
</comment>
<gene>
    <name evidence="6" type="ORF">HO133_002793</name>
</gene>
<evidence type="ECO:0000313" key="6">
    <source>
        <dbReference type="EMBL" id="KAF6221112.1"/>
    </source>
</evidence>
<evidence type="ECO:0000256" key="2">
    <source>
        <dbReference type="ARBA" id="ARBA00022786"/>
    </source>
</evidence>
<dbReference type="InterPro" id="IPR000608">
    <property type="entry name" value="UBC"/>
</dbReference>
<dbReference type="EMBL" id="JACCJB010000015">
    <property type="protein sequence ID" value="KAF6221112.1"/>
    <property type="molecule type" value="Genomic_DNA"/>
</dbReference>
<dbReference type="Pfam" id="PF00179">
    <property type="entry name" value="UQ_con"/>
    <property type="match status" value="1"/>
</dbReference>
<proteinExistence type="predicted"/>
<keyword evidence="1" id="KW-0808">Transferase</keyword>
<dbReference type="FunFam" id="3.10.110.10:FF:000077">
    <property type="entry name" value="Ubiquitin conjugating enzyme E2"/>
    <property type="match status" value="1"/>
</dbReference>
<evidence type="ECO:0000256" key="1">
    <source>
        <dbReference type="ARBA" id="ARBA00022679"/>
    </source>
</evidence>
<evidence type="ECO:0000256" key="4">
    <source>
        <dbReference type="SAM" id="MobiDB-lite"/>
    </source>
</evidence>
<feature type="compositionally biased region" description="Basic residues" evidence="4">
    <location>
        <begin position="394"/>
        <end position="403"/>
    </location>
</feature>
<evidence type="ECO:0000259" key="5">
    <source>
        <dbReference type="PROSITE" id="PS50127"/>
    </source>
</evidence>
<dbReference type="RefSeq" id="XP_037150547.1">
    <property type="nucleotide sequence ID" value="XM_037293718.1"/>
</dbReference>
<dbReference type="AlphaFoldDB" id="A0A8H6CCU1"/>
<feature type="compositionally biased region" description="Basic and acidic residues" evidence="4">
    <location>
        <begin position="238"/>
        <end position="247"/>
    </location>
</feature>
<dbReference type="GeneID" id="59331205"/>
<dbReference type="GO" id="GO:0016740">
    <property type="term" value="F:transferase activity"/>
    <property type="evidence" value="ECO:0007669"/>
    <property type="project" value="UniProtKB-KW"/>
</dbReference>
<dbReference type="PROSITE" id="PS50127">
    <property type="entry name" value="UBC_2"/>
    <property type="match status" value="1"/>
</dbReference>
<protein>
    <recommendedName>
        <fullName evidence="5">UBC core domain-containing protein</fullName>
    </recommendedName>
</protein>
<evidence type="ECO:0000256" key="3">
    <source>
        <dbReference type="PROSITE-ProRule" id="PRU10133"/>
    </source>
</evidence>
<dbReference type="PANTHER" id="PTHR24068">
    <property type="entry name" value="UBIQUITIN-CONJUGATING ENZYME E2"/>
    <property type="match status" value="1"/>
</dbReference>
<feature type="region of interest" description="Disordered" evidence="4">
    <location>
        <begin position="173"/>
        <end position="259"/>
    </location>
</feature>
<dbReference type="PROSITE" id="PS00183">
    <property type="entry name" value="UBC_1"/>
    <property type="match status" value="1"/>
</dbReference>
<dbReference type="Proteomes" id="UP000593566">
    <property type="component" value="Unassembled WGS sequence"/>
</dbReference>
<organism evidence="6 7">
    <name type="scientific">Letharia lupina</name>
    <dbReference type="NCBI Taxonomy" id="560253"/>
    <lineage>
        <taxon>Eukaryota</taxon>
        <taxon>Fungi</taxon>
        <taxon>Dikarya</taxon>
        <taxon>Ascomycota</taxon>
        <taxon>Pezizomycotina</taxon>
        <taxon>Lecanoromycetes</taxon>
        <taxon>OSLEUM clade</taxon>
        <taxon>Lecanoromycetidae</taxon>
        <taxon>Lecanorales</taxon>
        <taxon>Lecanorineae</taxon>
        <taxon>Parmeliaceae</taxon>
        <taxon>Letharia</taxon>
    </lineage>
</organism>
<feature type="compositionally biased region" description="Low complexity" evidence="4">
    <location>
        <begin position="379"/>
        <end position="393"/>
    </location>
</feature>
<reference evidence="6 7" key="1">
    <citation type="journal article" date="2020" name="Genomics">
        <title>Complete, high-quality genomes from long-read metagenomic sequencing of two wolf lichen thalli reveals enigmatic genome architecture.</title>
        <authorList>
            <person name="McKenzie S.K."/>
            <person name="Walston R.F."/>
            <person name="Allen J.L."/>
        </authorList>
    </citation>
    <scope>NUCLEOTIDE SEQUENCE [LARGE SCALE GENOMIC DNA]</scope>
    <source>
        <strain evidence="6">WasteWater1</strain>
    </source>
</reference>
<feature type="compositionally biased region" description="Polar residues" evidence="4">
    <location>
        <begin position="210"/>
        <end position="222"/>
    </location>
</feature>
<sequence>MNTFTLRRLAADHAILHSTELPPCYLFPFSSTDLSFDDLTQLNVLITGPTGTPYSQGLWRLSLQIPESYPKAPPKATFRTRIWHPNVDENTGSVCVDTLKKDWQPELTLRDVLITIYCLLIQPNPDSALNATAGHLLQDDYDSFARQARLMTSIHASISPDLLNGAMAAKRRGETAGTAIGKDPEERPTMKGKTASSLTGVVMRKLPERITSTQSAPSNPYQALQGEDPASEDEDDNTASKENDLARSPRRPSLVKRPLVDRLIDEQEYDVTDTPCSNSSNQNVLKHVNPLAGITASDESRKGLQLVEWSQSVNMTGRGLQESGGNGVGSVDFEGRPTKRICLDLGKENTLETWGPRKVVEKPLPSASAATKVGEPASRKASASSSSGTSSVKGKSRVGLRRL</sequence>
<keyword evidence="7" id="KW-1185">Reference proteome</keyword>